<dbReference type="Gene3D" id="3.50.30.30">
    <property type="match status" value="1"/>
</dbReference>
<dbReference type="HOGENOM" id="CLU_005688_2_0_1"/>
<dbReference type="InterPro" id="IPR007484">
    <property type="entry name" value="Peptidase_M28"/>
</dbReference>
<dbReference type="Proteomes" id="UP000030671">
    <property type="component" value="Unassembled WGS sequence"/>
</dbReference>
<dbReference type="FunCoup" id="W4KEJ3">
    <property type="interactions" value="53"/>
</dbReference>
<feature type="region of interest" description="Disordered" evidence="3">
    <location>
        <begin position="741"/>
        <end position="761"/>
    </location>
</feature>
<evidence type="ECO:0000256" key="1">
    <source>
        <dbReference type="ARBA" id="ARBA00005634"/>
    </source>
</evidence>
<evidence type="ECO:0000313" key="7">
    <source>
        <dbReference type="EMBL" id="ETW84159.1"/>
    </source>
</evidence>
<dbReference type="KEGG" id="hir:HETIRDRAFT_170646"/>
<keyword evidence="8" id="KW-1185">Reference proteome</keyword>
<name>W4KEJ3_HETIT</name>
<accession>W4KEJ3</accession>
<evidence type="ECO:0000259" key="4">
    <source>
        <dbReference type="Pfam" id="PF02225"/>
    </source>
</evidence>
<evidence type="ECO:0000259" key="6">
    <source>
        <dbReference type="Pfam" id="PF04389"/>
    </source>
</evidence>
<dbReference type="PANTHER" id="PTHR10404:SF46">
    <property type="entry name" value="VACUOLAR PROTEIN SORTING-ASSOCIATED PROTEIN 70"/>
    <property type="match status" value="1"/>
</dbReference>
<protein>
    <submittedName>
        <fullName evidence="7">Metallo peptidase M28</fullName>
    </submittedName>
</protein>
<dbReference type="Gene3D" id="1.20.930.40">
    <property type="entry name" value="Transferrin receptor-like, dimerisation domain"/>
    <property type="match status" value="1"/>
</dbReference>
<dbReference type="GeneID" id="20668301"/>
<dbReference type="GO" id="GO:0004180">
    <property type="term" value="F:carboxypeptidase activity"/>
    <property type="evidence" value="ECO:0007669"/>
    <property type="project" value="TreeGrafter"/>
</dbReference>
<dbReference type="eggNOG" id="KOG2195">
    <property type="taxonomic scope" value="Eukaryota"/>
</dbReference>
<dbReference type="EMBL" id="KI925456">
    <property type="protein sequence ID" value="ETW84159.1"/>
    <property type="molecule type" value="Genomic_DNA"/>
</dbReference>
<dbReference type="RefSeq" id="XP_009543862.1">
    <property type="nucleotide sequence ID" value="XM_009545567.1"/>
</dbReference>
<dbReference type="Gene3D" id="3.40.630.10">
    <property type="entry name" value="Zn peptidases"/>
    <property type="match status" value="1"/>
</dbReference>
<dbReference type="Pfam" id="PF04389">
    <property type="entry name" value="Peptidase_M28"/>
    <property type="match status" value="1"/>
</dbReference>
<feature type="domain" description="Transferrin receptor-like dimerisation" evidence="5">
    <location>
        <begin position="840"/>
        <end position="921"/>
    </location>
</feature>
<dbReference type="InterPro" id="IPR003137">
    <property type="entry name" value="PA_domain"/>
</dbReference>
<dbReference type="SUPFAM" id="SSF47672">
    <property type="entry name" value="Transferrin receptor-like dimerisation domain"/>
    <property type="match status" value="1"/>
</dbReference>
<dbReference type="InterPro" id="IPR039373">
    <property type="entry name" value="Peptidase_M28B"/>
</dbReference>
<reference evidence="7 8" key="1">
    <citation type="journal article" date="2012" name="New Phytol.">
        <title>Insight into trade-off between wood decay and parasitism from the genome of a fungal forest pathogen.</title>
        <authorList>
            <person name="Olson A."/>
            <person name="Aerts A."/>
            <person name="Asiegbu F."/>
            <person name="Belbahri L."/>
            <person name="Bouzid O."/>
            <person name="Broberg A."/>
            <person name="Canback B."/>
            <person name="Coutinho P.M."/>
            <person name="Cullen D."/>
            <person name="Dalman K."/>
            <person name="Deflorio G."/>
            <person name="van Diepen L.T."/>
            <person name="Dunand C."/>
            <person name="Duplessis S."/>
            <person name="Durling M."/>
            <person name="Gonthier P."/>
            <person name="Grimwood J."/>
            <person name="Fossdal C.G."/>
            <person name="Hansson D."/>
            <person name="Henrissat B."/>
            <person name="Hietala A."/>
            <person name="Himmelstrand K."/>
            <person name="Hoffmeister D."/>
            <person name="Hogberg N."/>
            <person name="James T.Y."/>
            <person name="Karlsson M."/>
            <person name="Kohler A."/>
            <person name="Kues U."/>
            <person name="Lee Y.H."/>
            <person name="Lin Y.C."/>
            <person name="Lind M."/>
            <person name="Lindquist E."/>
            <person name="Lombard V."/>
            <person name="Lucas S."/>
            <person name="Lunden K."/>
            <person name="Morin E."/>
            <person name="Murat C."/>
            <person name="Park J."/>
            <person name="Raffaello T."/>
            <person name="Rouze P."/>
            <person name="Salamov A."/>
            <person name="Schmutz J."/>
            <person name="Solheim H."/>
            <person name="Stahlberg J."/>
            <person name="Velez H."/>
            <person name="de Vries R.P."/>
            <person name="Wiebenga A."/>
            <person name="Woodward S."/>
            <person name="Yakovlev I."/>
            <person name="Garbelotto M."/>
            <person name="Martin F."/>
            <person name="Grigoriev I.V."/>
            <person name="Stenlid J."/>
        </authorList>
    </citation>
    <scope>NUCLEOTIDE SEQUENCE [LARGE SCALE GENOMIC DNA]</scope>
    <source>
        <strain evidence="7 8">TC 32-1</strain>
    </source>
</reference>
<dbReference type="PANTHER" id="PTHR10404">
    <property type="entry name" value="N-ACETYLATED-ALPHA-LINKED ACIDIC DIPEPTIDASE"/>
    <property type="match status" value="1"/>
</dbReference>
<feature type="domain" description="PA" evidence="4">
    <location>
        <begin position="233"/>
        <end position="306"/>
    </location>
</feature>
<evidence type="ECO:0000259" key="5">
    <source>
        <dbReference type="Pfam" id="PF04253"/>
    </source>
</evidence>
<keyword evidence="2" id="KW-0175">Coiled coil</keyword>
<feature type="region of interest" description="Disordered" evidence="3">
    <location>
        <begin position="1"/>
        <end position="23"/>
    </location>
</feature>
<evidence type="ECO:0000313" key="8">
    <source>
        <dbReference type="Proteomes" id="UP000030671"/>
    </source>
</evidence>
<dbReference type="SUPFAM" id="SSF53187">
    <property type="entry name" value="Zn-dependent exopeptidases"/>
    <property type="match status" value="1"/>
</dbReference>
<dbReference type="Pfam" id="PF02225">
    <property type="entry name" value="PA"/>
    <property type="match status" value="1"/>
</dbReference>
<dbReference type="InParanoid" id="W4KEJ3"/>
<dbReference type="InterPro" id="IPR046450">
    <property type="entry name" value="PA_dom_sf"/>
</dbReference>
<dbReference type="InterPro" id="IPR036757">
    <property type="entry name" value="TFR-like_dimer_dom_sf"/>
</dbReference>
<organism evidence="7 8">
    <name type="scientific">Heterobasidion irregulare (strain TC 32-1)</name>
    <dbReference type="NCBI Taxonomy" id="747525"/>
    <lineage>
        <taxon>Eukaryota</taxon>
        <taxon>Fungi</taxon>
        <taxon>Dikarya</taxon>
        <taxon>Basidiomycota</taxon>
        <taxon>Agaricomycotina</taxon>
        <taxon>Agaricomycetes</taxon>
        <taxon>Russulales</taxon>
        <taxon>Bondarzewiaceae</taxon>
        <taxon>Heterobasidion</taxon>
        <taxon>Heterobasidion annosum species complex</taxon>
    </lineage>
</organism>
<feature type="domain" description="Peptidase M28" evidence="6">
    <location>
        <begin position="397"/>
        <end position="526"/>
    </location>
</feature>
<gene>
    <name evidence="7" type="ORF">HETIRDRAFT_170646</name>
</gene>
<evidence type="ECO:0000256" key="3">
    <source>
        <dbReference type="SAM" id="MobiDB-lite"/>
    </source>
</evidence>
<feature type="coiled-coil region" evidence="2">
    <location>
        <begin position="771"/>
        <end position="798"/>
    </location>
</feature>
<dbReference type="FunFam" id="3.40.630.10:FF:000101">
    <property type="entry name" value="N-acetylated alpha-linked acidic dipeptidase like 1"/>
    <property type="match status" value="1"/>
</dbReference>
<sequence length="923" mass="101456">MGELTPPSEKPGHDGALLPAPLNLHPPKPRSRYLKLVKPGVVLILLWVFLHRWLSLLSYGSFFTTLAELQEASEGVTSAFQTRVPYTRQWAESLFLTVPNSASAIAASRQYATKPHLAGSSGDLATAEDFLSLLQRELGIPKPDVQPVFSAGSPESRNATLSIPDLSEPSAWIDIYYPVMNTPLNHSVEILGDTGEVAWAADLEEVSDETDPDAWAYADAVTTWHGLSRGGDVQGKLINANYGRKEDFEDLVNKGVNFTGSIVIVRYGGLFRGLKVKGAQELGAAGILIYSDPRDDGTVTVDNGYKPYPYGPARSPTSVQRGSVQFLSIYPGDPTTPGYPAYENSTRTSGTNIPSIPSLPISWANAKVLLEEIEDGKEGRTIRLVNNVDDKVTPIWNTMGVLPGHIKDEVVVIGNHRDASVMGATDPTSGTASINEVIRGLGVLLKSGWKPLRTIVIASWDAEEYGLIGSTEWGEDFADFIDKYVVAYLNVDVAVSGSRYSARASPSLAHVVRDTAEKIPHPTDPGRTLWDARNDRGPLHGENVDLQVMAMAEEAAKAVDSIGVGALGSGSDYTVFLQRIGVASMDHGFGSTLSDPVYHYHSVFDSERWQELYGDPGFTKHIAAAKHFGLLTLRLADSIVLPINTTHYAFELEAYLDKVEELATTYAVSTELAPLRASIKALQHASIKHDHEKRKAELLLRHLLRHSQKKGGFKKGIHRAIGHACHRLKNIFGKHGEEANTELAPPMHATNAEISRKGSFRKPVKPRIGRLPAWIKEKQEGERKLEEEQAELKIFDAEVDVDAEHPRLPHLPHIPHLPELPKPHWPPHHKAPSRRFLRAVKHIQKINQKLASFERGFIHEDGIKDREWYRHLGVAPGKWLGYGATTLPALTESITIEKNATLAKYEAGRLKEAIDNITGALKA</sequence>
<dbReference type="AlphaFoldDB" id="W4KEJ3"/>
<proteinExistence type="inferred from homology"/>
<dbReference type="Pfam" id="PF04253">
    <property type="entry name" value="TFR_dimer"/>
    <property type="match status" value="1"/>
</dbReference>
<dbReference type="CDD" id="cd02121">
    <property type="entry name" value="PA_GCPII_like"/>
    <property type="match status" value="1"/>
</dbReference>
<dbReference type="OrthoDB" id="5841748at2759"/>
<comment type="similarity">
    <text evidence="1">Belongs to the peptidase M28 family. M28B subfamily.</text>
</comment>
<dbReference type="STRING" id="747525.W4KEJ3"/>
<evidence type="ECO:0000256" key="2">
    <source>
        <dbReference type="SAM" id="Coils"/>
    </source>
</evidence>
<dbReference type="SUPFAM" id="SSF52025">
    <property type="entry name" value="PA domain"/>
    <property type="match status" value="1"/>
</dbReference>
<dbReference type="InterPro" id="IPR007365">
    <property type="entry name" value="TFR-like_dimer_dom"/>
</dbReference>
<dbReference type="CDD" id="cd08022">
    <property type="entry name" value="M28_PSMA_like"/>
    <property type="match status" value="1"/>
</dbReference>